<dbReference type="Proteomes" id="UP000193944">
    <property type="component" value="Unassembled WGS sequence"/>
</dbReference>
<dbReference type="PANTHER" id="PTHR13932:SF6">
    <property type="entry name" value="OXYGEN-INDEPENDENT COPROPORPHYRINOGEN III OXIDASE"/>
    <property type="match status" value="1"/>
</dbReference>
<sequence length="636" mass="73930">MDFKFSLIDFLDKIDKHDDKYAIVHILLLLIPVIIVFSIVKIIVKKILGFLFRTIFFCFKGNEDDDEIPEKENLLQKKPYKPYEDRKIENNEKLKKKDLDINEFSPSLSSSKKNKKKKKKSNSKGNSPKISREYLYSTIDDDIMDVVDYYNLETPGYPYYPPIKYWKQNIETKGGQPPKHEEWLKMVKAVFVETNKNKGIVIRINFPYSESLNHLKPYNKAFINENHERVEPTYVKGILGEWSIYRKAFGIVAQPKIKSIQLEGTPSYFSPSNLKTILDGVILGSDIISQNDFLFVGHPYETTEEHLKMLKKFGFKRLKICIYDFAQNVLQAINRPNYNLKNVEQLIKMARDNGFNYIHLECMYNLPKQTLDSFSETLKSVIELEPNQITLSKYEFVEWNTHSRNFSQTVMPDEEDIRAFHLLGIQILNKSGFTCLGLDEYLNIADNNPLIEAKKKGQLQYSSLGFLINKEIEKDTSERYKSNKRLILGLGIEAISDIYYGYAMNTRSVRDWLSNVLEKGKFSFTNGHELLQNEELLRGAIWQFLCDGRIKITKLLTRALSFESFKEIKEAIDNGILGLNGFQIKKDGVVVLDGDEIWVLDKDVRVSNDFGRKCDLLMPGLCQLLDNTQYRKKKRN</sequence>
<dbReference type="EMBL" id="MCFG01000031">
    <property type="protein sequence ID" value="ORX85702.1"/>
    <property type="molecule type" value="Genomic_DNA"/>
</dbReference>
<evidence type="ECO:0000256" key="1">
    <source>
        <dbReference type="ARBA" id="ARBA00023002"/>
    </source>
</evidence>
<dbReference type="OrthoDB" id="431409at2759"/>
<keyword evidence="2" id="KW-0694">RNA-binding</keyword>
<comment type="caution">
    <text evidence="6">The sequence shown here is derived from an EMBL/GenBank/DDBJ whole genome shotgun (WGS) entry which is preliminary data.</text>
</comment>
<evidence type="ECO:0000256" key="2">
    <source>
        <dbReference type="PROSITE-ProRule" id="PRU00182"/>
    </source>
</evidence>
<dbReference type="PROSITE" id="PS50889">
    <property type="entry name" value="S4"/>
    <property type="match status" value="1"/>
</dbReference>
<dbReference type="InterPro" id="IPR034505">
    <property type="entry name" value="Coproporphyrinogen-III_oxidase"/>
</dbReference>
<keyword evidence="4" id="KW-0812">Transmembrane</keyword>
<evidence type="ECO:0000256" key="3">
    <source>
        <dbReference type="SAM" id="MobiDB-lite"/>
    </source>
</evidence>
<dbReference type="GO" id="GO:0005737">
    <property type="term" value="C:cytoplasm"/>
    <property type="evidence" value="ECO:0007669"/>
    <property type="project" value="TreeGrafter"/>
</dbReference>
<proteinExistence type="predicted"/>
<dbReference type="InterPro" id="IPR023404">
    <property type="entry name" value="rSAM_horseshoe"/>
</dbReference>
<evidence type="ECO:0000256" key="4">
    <source>
        <dbReference type="SAM" id="Phobius"/>
    </source>
</evidence>
<reference evidence="6 7" key="2">
    <citation type="submission" date="2016-08" db="EMBL/GenBank/DDBJ databases">
        <title>Pervasive Adenine N6-methylation of Active Genes in Fungi.</title>
        <authorList>
            <consortium name="DOE Joint Genome Institute"/>
            <person name="Mondo S.J."/>
            <person name="Dannebaum R.O."/>
            <person name="Kuo R.C."/>
            <person name="Labutti K."/>
            <person name="Haridas S."/>
            <person name="Kuo A."/>
            <person name="Salamov A."/>
            <person name="Ahrendt S.R."/>
            <person name="Lipzen A."/>
            <person name="Sullivan W."/>
            <person name="Andreopoulos W.B."/>
            <person name="Clum A."/>
            <person name="Lindquist E."/>
            <person name="Daum C."/>
            <person name="Ramamoorthy G.K."/>
            <person name="Gryganskyi A."/>
            <person name="Culley D."/>
            <person name="Magnuson J.K."/>
            <person name="James T.Y."/>
            <person name="O'Malley M.A."/>
            <person name="Stajich J.E."/>
            <person name="Spatafora J.W."/>
            <person name="Visel A."/>
            <person name="Grigoriev I.V."/>
        </authorList>
    </citation>
    <scope>NUCLEOTIDE SEQUENCE [LARGE SCALE GENOMIC DNA]</scope>
    <source>
        <strain evidence="6 7">S4</strain>
    </source>
</reference>
<evidence type="ECO:0000259" key="5">
    <source>
        <dbReference type="SMART" id="SM00729"/>
    </source>
</evidence>
<keyword evidence="4" id="KW-0472">Membrane</keyword>
<feature type="region of interest" description="Disordered" evidence="3">
    <location>
        <begin position="103"/>
        <end position="129"/>
    </location>
</feature>
<dbReference type="SUPFAM" id="SSF102114">
    <property type="entry name" value="Radical SAM enzymes"/>
    <property type="match status" value="1"/>
</dbReference>
<feature type="transmembrane region" description="Helical" evidence="4">
    <location>
        <begin position="21"/>
        <end position="44"/>
    </location>
</feature>
<dbReference type="GO" id="GO:0051539">
    <property type="term" value="F:4 iron, 4 sulfur cluster binding"/>
    <property type="evidence" value="ECO:0007669"/>
    <property type="project" value="TreeGrafter"/>
</dbReference>
<evidence type="ECO:0000313" key="7">
    <source>
        <dbReference type="Proteomes" id="UP000193944"/>
    </source>
</evidence>
<name>A0A1Y1XJ38_9FUNG</name>
<dbReference type="AlphaFoldDB" id="A0A1Y1XJ38"/>
<keyword evidence="4" id="KW-1133">Transmembrane helix</keyword>
<gene>
    <name evidence="6" type="ORF">BCR32DRAFT_265452</name>
</gene>
<dbReference type="SUPFAM" id="SSF55174">
    <property type="entry name" value="Alpha-L RNA-binding motif"/>
    <property type="match status" value="1"/>
</dbReference>
<dbReference type="InterPro" id="IPR058240">
    <property type="entry name" value="rSAM_sf"/>
</dbReference>
<dbReference type="GO" id="GO:0003723">
    <property type="term" value="F:RNA binding"/>
    <property type="evidence" value="ECO:0007669"/>
    <property type="project" value="UniProtKB-KW"/>
</dbReference>
<dbReference type="PANTHER" id="PTHR13932">
    <property type="entry name" value="COPROPORPHYRINIGEN III OXIDASE"/>
    <property type="match status" value="1"/>
</dbReference>
<feature type="compositionally biased region" description="Basic residues" evidence="3">
    <location>
        <begin position="112"/>
        <end position="122"/>
    </location>
</feature>
<protein>
    <submittedName>
        <fullName evidence="6">Radical SAM enzyme</fullName>
    </submittedName>
</protein>
<dbReference type="GO" id="GO:0051989">
    <property type="term" value="F:coproporphyrinogen dehydrogenase activity"/>
    <property type="evidence" value="ECO:0007669"/>
    <property type="project" value="TreeGrafter"/>
</dbReference>
<accession>A0A1Y1XJ38</accession>
<dbReference type="SMART" id="SM00729">
    <property type="entry name" value="Elp3"/>
    <property type="match status" value="1"/>
</dbReference>
<evidence type="ECO:0000313" key="6">
    <source>
        <dbReference type="EMBL" id="ORX85702.1"/>
    </source>
</evidence>
<dbReference type="STRING" id="1754192.A0A1Y1XJ38"/>
<organism evidence="6 7">
    <name type="scientific">Anaeromyces robustus</name>
    <dbReference type="NCBI Taxonomy" id="1754192"/>
    <lineage>
        <taxon>Eukaryota</taxon>
        <taxon>Fungi</taxon>
        <taxon>Fungi incertae sedis</taxon>
        <taxon>Chytridiomycota</taxon>
        <taxon>Chytridiomycota incertae sedis</taxon>
        <taxon>Neocallimastigomycetes</taxon>
        <taxon>Neocallimastigales</taxon>
        <taxon>Neocallimastigaceae</taxon>
        <taxon>Anaeromyces</taxon>
    </lineage>
</organism>
<dbReference type="GO" id="GO:0006782">
    <property type="term" value="P:protoporphyrinogen IX biosynthetic process"/>
    <property type="evidence" value="ECO:0007669"/>
    <property type="project" value="TreeGrafter"/>
</dbReference>
<feature type="domain" description="Elp3/MiaA/NifB-like radical SAM core" evidence="5">
    <location>
        <begin position="48"/>
        <end position="423"/>
    </location>
</feature>
<dbReference type="InterPro" id="IPR006638">
    <property type="entry name" value="Elp3/MiaA/NifB-like_rSAM"/>
</dbReference>
<keyword evidence="1" id="KW-0560">Oxidoreductase</keyword>
<reference evidence="6 7" key="1">
    <citation type="submission" date="2016-08" db="EMBL/GenBank/DDBJ databases">
        <title>A Parts List for Fungal Cellulosomes Revealed by Comparative Genomics.</title>
        <authorList>
            <consortium name="DOE Joint Genome Institute"/>
            <person name="Haitjema C.H."/>
            <person name="Gilmore S.P."/>
            <person name="Henske J.K."/>
            <person name="Solomon K.V."/>
            <person name="De Groot R."/>
            <person name="Kuo A."/>
            <person name="Mondo S.J."/>
            <person name="Salamov A.A."/>
            <person name="Labutti K."/>
            <person name="Zhao Z."/>
            <person name="Chiniquy J."/>
            <person name="Barry K."/>
            <person name="Brewer H.M."/>
            <person name="Purvine S.O."/>
            <person name="Wright A.T."/>
            <person name="Boxma B."/>
            <person name="Van Alen T."/>
            <person name="Hackstein J.H."/>
            <person name="Baker S.E."/>
            <person name="Grigoriev I.V."/>
            <person name="O'Malley M.A."/>
        </authorList>
    </citation>
    <scope>NUCLEOTIDE SEQUENCE [LARGE SCALE GENOMIC DNA]</scope>
    <source>
        <strain evidence="6 7">S4</strain>
    </source>
</reference>
<dbReference type="Gene3D" id="3.80.30.20">
    <property type="entry name" value="tm_1862 like domain"/>
    <property type="match status" value="1"/>
</dbReference>
<keyword evidence="7" id="KW-1185">Reference proteome</keyword>